<evidence type="ECO:0000313" key="1">
    <source>
        <dbReference type="EMBL" id="QCT03308.1"/>
    </source>
</evidence>
<reference evidence="1 2" key="1">
    <citation type="submission" date="2019-05" db="EMBL/GenBank/DDBJ databases">
        <authorList>
            <person name="Chen C."/>
        </authorList>
    </citation>
    <scope>NUCLEOTIDE SEQUENCE [LARGE SCALE GENOMIC DNA]</scope>
    <source>
        <strain evidence="1 2">HB172198</strain>
    </source>
</reference>
<dbReference type="KEGG" id="palo:E6C60_2596"/>
<dbReference type="EMBL" id="CP040396">
    <property type="protein sequence ID" value="QCT03308.1"/>
    <property type="molecule type" value="Genomic_DNA"/>
</dbReference>
<dbReference type="AlphaFoldDB" id="A0A4P8XLF5"/>
<protein>
    <submittedName>
        <fullName evidence="1">VRR-NUC domain-containing protein</fullName>
    </submittedName>
</protein>
<proteinExistence type="predicted"/>
<accession>A0A4P8XLF5</accession>
<sequence length="57" mass="6736">MILPGGKTVYVEMKAPGKPLAPLQERWKRKLLKLDQRHYKIDSAEDIERFIDEVRDI</sequence>
<keyword evidence="2" id="KW-1185">Reference proteome</keyword>
<dbReference type="InterPro" id="IPR011856">
    <property type="entry name" value="tRNA_endonuc-like_dom_sf"/>
</dbReference>
<dbReference type="GO" id="GO:0003676">
    <property type="term" value="F:nucleic acid binding"/>
    <property type="evidence" value="ECO:0007669"/>
    <property type="project" value="InterPro"/>
</dbReference>
<dbReference type="Gene3D" id="3.40.1350.10">
    <property type="match status" value="1"/>
</dbReference>
<gene>
    <name evidence="1" type="ORF">E6C60_2596</name>
</gene>
<evidence type="ECO:0000313" key="2">
    <source>
        <dbReference type="Proteomes" id="UP000300879"/>
    </source>
</evidence>
<name>A0A4P8XLF5_9BACL</name>
<dbReference type="Proteomes" id="UP000300879">
    <property type="component" value="Chromosome"/>
</dbReference>
<organism evidence="1 2">
    <name type="scientific">Paenibacillus algicola</name>
    <dbReference type="NCBI Taxonomy" id="2565926"/>
    <lineage>
        <taxon>Bacteria</taxon>
        <taxon>Bacillati</taxon>
        <taxon>Bacillota</taxon>
        <taxon>Bacilli</taxon>
        <taxon>Bacillales</taxon>
        <taxon>Paenibacillaceae</taxon>
        <taxon>Paenibacillus</taxon>
    </lineage>
</organism>